<proteinExistence type="predicted"/>
<gene>
    <name evidence="2" type="ORF">SAMN06296416_108141</name>
</gene>
<dbReference type="EMBL" id="OCND01000008">
    <property type="protein sequence ID" value="SOD56032.1"/>
    <property type="molecule type" value="Genomic_DNA"/>
</dbReference>
<evidence type="ECO:0000313" key="3">
    <source>
        <dbReference type="Proteomes" id="UP000219374"/>
    </source>
</evidence>
<keyword evidence="1" id="KW-0732">Signal</keyword>
<evidence type="ECO:0000256" key="1">
    <source>
        <dbReference type="SAM" id="SignalP"/>
    </source>
</evidence>
<evidence type="ECO:0008006" key="4">
    <source>
        <dbReference type="Google" id="ProtNLM"/>
    </source>
</evidence>
<feature type="signal peptide" evidence="1">
    <location>
        <begin position="1"/>
        <end position="25"/>
    </location>
</feature>
<name>A0A286DBQ0_9GAMM</name>
<evidence type="ECO:0000313" key="2">
    <source>
        <dbReference type="EMBL" id="SOD56032.1"/>
    </source>
</evidence>
<keyword evidence="3" id="KW-1185">Reference proteome</keyword>
<dbReference type="AlphaFoldDB" id="A0A286DBQ0"/>
<dbReference type="Proteomes" id="UP000219374">
    <property type="component" value="Unassembled WGS sequence"/>
</dbReference>
<sequence length="135" mass="14583">MSRHAITVRTAAWAACLLLPSLASAQALSPPPMEAEIPMASASATQAAVMATTTLEVLSDVQVTQIGTYQDTPTHFVWFTKRGPQCALEANPVHRFSDDKASGAALHATLMTALVNQRKLDVRVNGCQIYEVYLR</sequence>
<dbReference type="RefSeq" id="WP_162125727.1">
    <property type="nucleotide sequence ID" value="NZ_OCND01000008.1"/>
</dbReference>
<protein>
    <recommendedName>
        <fullName evidence="4">Beta/Gamma crystallin</fullName>
    </recommendedName>
</protein>
<organism evidence="2 3">
    <name type="scientific">Pseudoxanthomonas wuyuanensis</name>
    <dbReference type="NCBI Taxonomy" id="1073196"/>
    <lineage>
        <taxon>Bacteria</taxon>
        <taxon>Pseudomonadati</taxon>
        <taxon>Pseudomonadota</taxon>
        <taxon>Gammaproteobacteria</taxon>
        <taxon>Lysobacterales</taxon>
        <taxon>Lysobacteraceae</taxon>
        <taxon>Pseudoxanthomonas</taxon>
    </lineage>
</organism>
<accession>A0A286DBQ0</accession>
<feature type="chain" id="PRO_5012289936" description="Beta/Gamma crystallin" evidence="1">
    <location>
        <begin position="26"/>
        <end position="135"/>
    </location>
</feature>
<reference evidence="2 3" key="1">
    <citation type="submission" date="2017-09" db="EMBL/GenBank/DDBJ databases">
        <authorList>
            <person name="Ehlers B."/>
            <person name="Leendertz F.H."/>
        </authorList>
    </citation>
    <scope>NUCLEOTIDE SEQUENCE [LARGE SCALE GENOMIC DNA]</scope>
    <source>
        <strain evidence="2 3">CGMCC 1.10978</strain>
    </source>
</reference>